<dbReference type="AlphaFoldDB" id="A0A8K0PJZ2"/>
<organism evidence="2 3">
    <name type="scientific">Elsinoe batatas</name>
    <dbReference type="NCBI Taxonomy" id="2601811"/>
    <lineage>
        <taxon>Eukaryota</taxon>
        <taxon>Fungi</taxon>
        <taxon>Dikarya</taxon>
        <taxon>Ascomycota</taxon>
        <taxon>Pezizomycotina</taxon>
        <taxon>Dothideomycetes</taxon>
        <taxon>Dothideomycetidae</taxon>
        <taxon>Myriangiales</taxon>
        <taxon>Elsinoaceae</taxon>
        <taxon>Elsinoe</taxon>
    </lineage>
</organism>
<gene>
    <name evidence="2" type="ORF">KVT40_000132</name>
</gene>
<reference evidence="2" key="1">
    <citation type="submission" date="2021-07" db="EMBL/GenBank/DDBJ databases">
        <title>Elsinoe batatas strain:CRI-CJ2 Genome sequencing and assembly.</title>
        <authorList>
            <person name="Huang L."/>
        </authorList>
    </citation>
    <scope>NUCLEOTIDE SEQUENCE</scope>
    <source>
        <strain evidence="2">CRI-CJ2</strain>
    </source>
</reference>
<dbReference type="OrthoDB" id="10386249at2759"/>
<evidence type="ECO:0000313" key="3">
    <source>
        <dbReference type="Proteomes" id="UP000809789"/>
    </source>
</evidence>
<evidence type="ECO:0000313" key="2">
    <source>
        <dbReference type="EMBL" id="KAG8630992.1"/>
    </source>
</evidence>
<sequence>MAKKIKFPAGYSSDIKKTLREALKKPKPTYTPQQSENHHRWAGDDWSDMSNKERQFYRSMWYRWNAQDDPLKGKDARQANAEHERARRQWDGAKRRAHHEAAHKAREVTWVEKERLAVEKAERIAAAYSAGDLEAVEYYESETVAGDDTVAEQDHEDSAWVSHFI</sequence>
<name>A0A8K0PJZ2_9PEZI</name>
<accession>A0A8K0PJZ2</accession>
<feature type="region of interest" description="Disordered" evidence="1">
    <location>
        <begin position="71"/>
        <end position="105"/>
    </location>
</feature>
<dbReference type="EMBL" id="JAESVG020000001">
    <property type="protein sequence ID" value="KAG8630992.1"/>
    <property type="molecule type" value="Genomic_DNA"/>
</dbReference>
<proteinExistence type="predicted"/>
<comment type="caution">
    <text evidence="2">The sequence shown here is derived from an EMBL/GenBank/DDBJ whole genome shotgun (WGS) entry which is preliminary data.</text>
</comment>
<keyword evidence="3" id="KW-1185">Reference proteome</keyword>
<feature type="region of interest" description="Disordered" evidence="1">
    <location>
        <begin position="23"/>
        <end position="46"/>
    </location>
</feature>
<evidence type="ECO:0000256" key="1">
    <source>
        <dbReference type="SAM" id="MobiDB-lite"/>
    </source>
</evidence>
<dbReference type="Proteomes" id="UP000809789">
    <property type="component" value="Unassembled WGS sequence"/>
</dbReference>
<protein>
    <submittedName>
        <fullName evidence="2">Uncharacterized protein</fullName>
    </submittedName>
</protein>